<feature type="region of interest" description="Disordered" evidence="1">
    <location>
        <begin position="129"/>
        <end position="151"/>
    </location>
</feature>
<dbReference type="InterPro" id="IPR000120">
    <property type="entry name" value="Amidase"/>
</dbReference>
<dbReference type="EMBL" id="VLJT01000028">
    <property type="protein sequence ID" value="TWH15651.1"/>
    <property type="molecule type" value="Genomic_DNA"/>
</dbReference>
<dbReference type="RefSeq" id="WP_145692274.1">
    <property type="nucleotide sequence ID" value="NZ_VLJT01000028.1"/>
</dbReference>
<accession>A0A562E1A4</accession>
<dbReference type="AlphaFoldDB" id="A0A562E1A4"/>
<comment type="caution">
    <text evidence="3">The sequence shown here is derived from an EMBL/GenBank/DDBJ whole genome shotgun (WGS) entry which is preliminary data.</text>
</comment>
<evidence type="ECO:0000259" key="2">
    <source>
        <dbReference type="Pfam" id="PF01425"/>
    </source>
</evidence>
<name>A0A562E1A4_RHORH</name>
<dbReference type="InterPro" id="IPR036928">
    <property type="entry name" value="AS_sf"/>
</dbReference>
<evidence type="ECO:0000313" key="4">
    <source>
        <dbReference type="Proteomes" id="UP000317573"/>
    </source>
</evidence>
<dbReference type="GO" id="GO:0003824">
    <property type="term" value="F:catalytic activity"/>
    <property type="evidence" value="ECO:0007669"/>
    <property type="project" value="InterPro"/>
</dbReference>
<reference evidence="3 4" key="1">
    <citation type="submission" date="2019-07" db="EMBL/GenBank/DDBJ databases">
        <title>Genome sequencing of lignin-degrading bacterial isolates.</title>
        <authorList>
            <person name="Gladden J."/>
        </authorList>
    </citation>
    <scope>NUCLEOTIDE SEQUENCE [LARGE SCALE GENOMIC DNA]</scope>
    <source>
        <strain evidence="3 4">J45</strain>
    </source>
</reference>
<protein>
    <submittedName>
        <fullName evidence="3">Amidase</fullName>
    </submittedName>
</protein>
<dbReference type="InterPro" id="IPR023631">
    <property type="entry name" value="Amidase_dom"/>
</dbReference>
<evidence type="ECO:0000313" key="3">
    <source>
        <dbReference type="EMBL" id="TWH15651.1"/>
    </source>
</evidence>
<dbReference type="Gene3D" id="3.90.1300.10">
    <property type="entry name" value="Amidase signature (AS) domain"/>
    <property type="match status" value="1"/>
</dbReference>
<organism evidence="3 4">
    <name type="scientific">Rhodococcus rhodochrous J45</name>
    <dbReference type="NCBI Taxonomy" id="935266"/>
    <lineage>
        <taxon>Bacteria</taxon>
        <taxon>Bacillati</taxon>
        <taxon>Actinomycetota</taxon>
        <taxon>Actinomycetes</taxon>
        <taxon>Mycobacteriales</taxon>
        <taxon>Nocardiaceae</taxon>
        <taxon>Rhodococcus</taxon>
    </lineage>
</organism>
<gene>
    <name evidence="3" type="ORF">L618_000300002250</name>
</gene>
<dbReference type="Pfam" id="PF01425">
    <property type="entry name" value="Amidase"/>
    <property type="match status" value="1"/>
</dbReference>
<proteinExistence type="predicted"/>
<feature type="domain" description="Amidase" evidence="2">
    <location>
        <begin position="26"/>
        <end position="418"/>
    </location>
</feature>
<dbReference type="PANTHER" id="PTHR11895">
    <property type="entry name" value="TRANSAMIDASE"/>
    <property type="match status" value="1"/>
</dbReference>
<sequence>MSAVTGSDTVSPIADILADEHPSVSTVEHCLDRIAKRDHVVGAWAHLDRDLAIEQARARDGEQRRSPLHGIPVGIKDIIETGDQPTGYGSSLWAGWQPAQDAEVVRRLRRDGAVILGKTTSTEFATYRPTATRNPHGLDRTPGGSSSGSAAAVADGQVPLALGTQTAGSVLRPGSFCGVFTLKPTYGRWPFDGVLPVALTFDTVGAFARHPAWLGAVDESLSTDGVATPRTTVLPALRNLRVGILRPPWADRATPAAAALLDEFAENLRGVVADVRDVPVPDELDALDRAHTLIMAVEASASLTDRIARPHVERVSEQLHRFLNEGRTAAPSEVQRAREVLRDVRTFVGQVFADVDVLVTLAAPGEAPPIESGTGDPVFNKLASIAGCPAVGLPAGRGFGGLPLGIQIIAPHHADQGLVRIATCLTDRVGLAHRFEVHDEGGRP</sequence>
<dbReference type="PANTHER" id="PTHR11895:SF151">
    <property type="entry name" value="GLUTAMYL-TRNA(GLN) AMIDOTRANSFERASE SUBUNIT A"/>
    <property type="match status" value="1"/>
</dbReference>
<dbReference type="Proteomes" id="UP000317573">
    <property type="component" value="Unassembled WGS sequence"/>
</dbReference>
<dbReference type="SUPFAM" id="SSF75304">
    <property type="entry name" value="Amidase signature (AS) enzymes"/>
    <property type="match status" value="1"/>
</dbReference>
<evidence type="ECO:0000256" key="1">
    <source>
        <dbReference type="SAM" id="MobiDB-lite"/>
    </source>
</evidence>